<keyword evidence="2" id="KW-1185">Reference proteome</keyword>
<accession>A0ACA8E0Q8</accession>
<gene>
    <name evidence="1" type="ORF">PAGA_a3659</name>
</gene>
<dbReference type="Proteomes" id="UP000217277">
    <property type="component" value="Chromosome I"/>
</dbReference>
<evidence type="ECO:0000313" key="2">
    <source>
        <dbReference type="Proteomes" id="UP000217277"/>
    </source>
</evidence>
<organism evidence="1 2">
    <name type="scientific">Pseudoalteromonas agarivorans DSM 14585</name>
    <dbReference type="NCBI Taxonomy" id="1312369"/>
    <lineage>
        <taxon>Bacteria</taxon>
        <taxon>Pseudomonadati</taxon>
        <taxon>Pseudomonadota</taxon>
        <taxon>Gammaproteobacteria</taxon>
        <taxon>Alteromonadales</taxon>
        <taxon>Pseudoalteromonadaceae</taxon>
        <taxon>Pseudoalteromonas</taxon>
    </lineage>
</organism>
<protein>
    <submittedName>
        <fullName evidence="1">Uncharacterized protein</fullName>
    </submittedName>
</protein>
<evidence type="ECO:0000313" key="1">
    <source>
        <dbReference type="EMBL" id="ATC83765.1"/>
    </source>
</evidence>
<reference evidence="1" key="1">
    <citation type="submission" date="2015-03" db="EMBL/GenBank/DDBJ databases">
        <authorList>
            <person name="Xie B.-B."/>
            <person name="Rong J.-C."/>
            <person name="Qin Q.-L."/>
            <person name="Zhang Y.-Z."/>
        </authorList>
    </citation>
    <scope>NUCLEOTIDE SEQUENCE</scope>
    <source>
        <strain evidence="1">DSM 14585</strain>
    </source>
</reference>
<sequence length="45" mass="5225">MQFSHLHSDKLSYTLLQTPIKNIATLKPNSVAAHFTYRKQFSLFT</sequence>
<proteinExistence type="predicted"/>
<name>A0ACA8E0Q8_9GAMM</name>
<dbReference type="EMBL" id="CP011011">
    <property type="protein sequence ID" value="ATC83765.1"/>
    <property type="molecule type" value="Genomic_DNA"/>
</dbReference>